<evidence type="ECO:0000259" key="4">
    <source>
        <dbReference type="Pfam" id="PF01420"/>
    </source>
</evidence>
<dbReference type="GO" id="GO:0003677">
    <property type="term" value="F:DNA binding"/>
    <property type="evidence" value="ECO:0007669"/>
    <property type="project" value="UniProtKB-KW"/>
</dbReference>
<protein>
    <submittedName>
        <fullName evidence="5">Type I restriction-modification system, S subunit</fullName>
    </submittedName>
</protein>
<organism evidence="5 6">
    <name type="scientific">Rhodopirellula europaea 6C</name>
    <dbReference type="NCBI Taxonomy" id="1263867"/>
    <lineage>
        <taxon>Bacteria</taxon>
        <taxon>Pseudomonadati</taxon>
        <taxon>Planctomycetota</taxon>
        <taxon>Planctomycetia</taxon>
        <taxon>Pirellulales</taxon>
        <taxon>Pirellulaceae</taxon>
        <taxon>Rhodopirellula</taxon>
    </lineage>
</organism>
<dbReference type="Gene3D" id="3.90.220.20">
    <property type="entry name" value="DNA methylase specificity domains"/>
    <property type="match status" value="1"/>
</dbReference>
<dbReference type="InterPro" id="IPR000055">
    <property type="entry name" value="Restrct_endonuc_typeI_TRD"/>
</dbReference>
<evidence type="ECO:0000256" key="1">
    <source>
        <dbReference type="ARBA" id="ARBA00010923"/>
    </source>
</evidence>
<gene>
    <name evidence="5" type="ORF">RE6C_01642</name>
</gene>
<dbReference type="REBASE" id="120239">
    <property type="entry name" value="S.Reu6CORF1642P"/>
</dbReference>
<dbReference type="Pfam" id="PF01420">
    <property type="entry name" value="Methylase_S"/>
    <property type="match status" value="1"/>
</dbReference>
<keyword evidence="6" id="KW-1185">Reference proteome</keyword>
<reference evidence="5" key="2">
    <citation type="journal article" date="2013" name="Mar. Genomics">
        <title>Expression of sulfatases in Rhodopirellula baltica and the diversity of sulfatases in the genus Rhodopirellula.</title>
        <authorList>
            <person name="Wegner C.E."/>
            <person name="Richter-Heitmann T."/>
            <person name="Klindworth A."/>
            <person name="Klockow C."/>
            <person name="Richter M."/>
            <person name="Achstetter T."/>
            <person name="Glockner F.O."/>
            <person name="Harder J."/>
        </authorList>
    </citation>
    <scope>NUCLEOTIDE SEQUENCE [LARGE SCALE GENOMIC DNA]</scope>
    <source>
        <strain evidence="5">6C</strain>
    </source>
</reference>
<reference evidence="5" key="1">
    <citation type="submission" date="2012-11" db="EMBL/GenBank/DDBJ databases">
        <title>Permanent draft genomes of Rhodopirellula europaea strain SH398 and 6C.</title>
        <authorList>
            <person name="Richter M."/>
            <person name="Richter-Heitmann T."/>
            <person name="Frank C."/>
            <person name="Harder J."/>
            <person name="Glockner F.O."/>
        </authorList>
    </citation>
    <scope>NUCLEOTIDE SEQUENCE</scope>
    <source>
        <strain evidence="5">6C</strain>
    </source>
</reference>
<dbReference type="PANTHER" id="PTHR30408:SF12">
    <property type="entry name" value="TYPE I RESTRICTION ENZYME MJAVIII SPECIFICITY SUBUNIT"/>
    <property type="match status" value="1"/>
</dbReference>
<name>M2A7U1_9BACT</name>
<comment type="similarity">
    <text evidence="1">Belongs to the type-I restriction system S methylase family.</text>
</comment>
<dbReference type="SUPFAM" id="SSF116734">
    <property type="entry name" value="DNA methylase specificity domain"/>
    <property type="match status" value="1"/>
</dbReference>
<comment type="caution">
    <text evidence="5">The sequence shown here is derived from an EMBL/GenBank/DDBJ whole genome shotgun (WGS) entry which is preliminary data.</text>
</comment>
<dbReference type="AlphaFoldDB" id="M2A7U1"/>
<evidence type="ECO:0000313" key="6">
    <source>
        <dbReference type="Proteomes" id="UP000011529"/>
    </source>
</evidence>
<evidence type="ECO:0000256" key="2">
    <source>
        <dbReference type="ARBA" id="ARBA00022747"/>
    </source>
</evidence>
<dbReference type="GO" id="GO:0009307">
    <property type="term" value="P:DNA restriction-modification system"/>
    <property type="evidence" value="ECO:0007669"/>
    <property type="project" value="UniProtKB-KW"/>
</dbReference>
<dbReference type="Proteomes" id="UP000011529">
    <property type="component" value="Unassembled WGS sequence"/>
</dbReference>
<proteinExistence type="inferred from homology"/>
<dbReference type="InterPro" id="IPR052021">
    <property type="entry name" value="Type-I_RS_S_subunit"/>
</dbReference>
<keyword evidence="3" id="KW-0238">DNA-binding</keyword>
<evidence type="ECO:0000256" key="3">
    <source>
        <dbReference type="ARBA" id="ARBA00023125"/>
    </source>
</evidence>
<dbReference type="InterPro" id="IPR044946">
    <property type="entry name" value="Restrct_endonuc_typeI_TRD_sf"/>
</dbReference>
<dbReference type="EMBL" id="ANMO01000094">
    <property type="protein sequence ID" value="EMB17571.1"/>
    <property type="molecule type" value="Genomic_DNA"/>
</dbReference>
<feature type="domain" description="Type I restriction modification DNA specificity" evidence="4">
    <location>
        <begin position="46"/>
        <end position="215"/>
    </location>
</feature>
<dbReference type="PANTHER" id="PTHR30408">
    <property type="entry name" value="TYPE-1 RESTRICTION ENZYME ECOKI SPECIFICITY PROTEIN"/>
    <property type="match status" value="1"/>
</dbReference>
<dbReference type="PATRIC" id="fig|1263867.3.peg.1742"/>
<evidence type="ECO:0000313" key="5">
    <source>
        <dbReference type="EMBL" id="EMB17571.1"/>
    </source>
</evidence>
<accession>M2A7U1</accession>
<keyword evidence="2" id="KW-0680">Restriction system</keyword>
<sequence length="268" mass="29603">MIEKQQQLIALLGEKRQAVISHAVTKGLNPDAPMRDSGVEWLGEVPSHWTVCRLKHAFSFLTSGPRGWSDLITDNGTSVFLQSGDLNDELGLRLDTAKRITPPTNAEGVRTKMQDGDVVCCVTGANTGRVAVATKLNQTVFVNQHLALIRPRHDLAHPRFLATLLAATPTRTYFAVKQYGLKEGLSLTNVAETPICLPPVSEQEDIVNYLDKTESKMRRLREIADDQVELLQERRTALISAAVTGKIDVRGWKRPSAAPKKETEMEVA</sequence>